<dbReference type="EMBL" id="SRLO01000205">
    <property type="protein sequence ID" value="TNN67314.1"/>
    <property type="molecule type" value="Genomic_DNA"/>
</dbReference>
<gene>
    <name evidence="2" type="ORF">EYF80_022421</name>
</gene>
<evidence type="ECO:0000256" key="1">
    <source>
        <dbReference type="SAM" id="MobiDB-lite"/>
    </source>
</evidence>
<comment type="caution">
    <text evidence="2">The sequence shown here is derived from an EMBL/GenBank/DDBJ whole genome shotgun (WGS) entry which is preliminary data.</text>
</comment>
<reference evidence="2 3" key="1">
    <citation type="submission" date="2019-03" db="EMBL/GenBank/DDBJ databases">
        <title>First draft genome of Liparis tanakae, snailfish: a comprehensive survey of snailfish specific genes.</title>
        <authorList>
            <person name="Kim W."/>
            <person name="Song I."/>
            <person name="Jeong J.-H."/>
            <person name="Kim D."/>
            <person name="Kim S."/>
            <person name="Ryu S."/>
            <person name="Song J.Y."/>
            <person name="Lee S.K."/>
        </authorList>
    </citation>
    <scope>NUCLEOTIDE SEQUENCE [LARGE SCALE GENOMIC DNA]</scope>
    <source>
        <tissue evidence="2">Muscle</tissue>
    </source>
</reference>
<evidence type="ECO:0000313" key="2">
    <source>
        <dbReference type="EMBL" id="TNN67314.1"/>
    </source>
</evidence>
<evidence type="ECO:0000313" key="3">
    <source>
        <dbReference type="Proteomes" id="UP000314294"/>
    </source>
</evidence>
<keyword evidence="3" id="KW-1185">Reference proteome</keyword>
<sequence length="107" mass="11876">MAICASVTAIGVCGRKLDYANQRGTGWTLIGWSEGCERSLKGFRGHIGLAQITCPSSLRMTYSYKFQQYLGTVSYEKDTEWSEPLRLLNPDKPGNPEKTHSVSCVNN</sequence>
<accession>A0A4Z2HQQ7</accession>
<name>A0A4Z2HQQ7_9TELE</name>
<protein>
    <submittedName>
        <fullName evidence="2">Uncharacterized protein</fullName>
    </submittedName>
</protein>
<proteinExistence type="predicted"/>
<organism evidence="2 3">
    <name type="scientific">Liparis tanakae</name>
    <name type="common">Tanaka's snailfish</name>
    <dbReference type="NCBI Taxonomy" id="230148"/>
    <lineage>
        <taxon>Eukaryota</taxon>
        <taxon>Metazoa</taxon>
        <taxon>Chordata</taxon>
        <taxon>Craniata</taxon>
        <taxon>Vertebrata</taxon>
        <taxon>Euteleostomi</taxon>
        <taxon>Actinopterygii</taxon>
        <taxon>Neopterygii</taxon>
        <taxon>Teleostei</taxon>
        <taxon>Neoteleostei</taxon>
        <taxon>Acanthomorphata</taxon>
        <taxon>Eupercaria</taxon>
        <taxon>Perciformes</taxon>
        <taxon>Cottioidei</taxon>
        <taxon>Cottales</taxon>
        <taxon>Liparidae</taxon>
        <taxon>Liparis</taxon>
    </lineage>
</organism>
<dbReference type="Proteomes" id="UP000314294">
    <property type="component" value="Unassembled WGS sequence"/>
</dbReference>
<dbReference type="AlphaFoldDB" id="A0A4Z2HQQ7"/>
<feature type="region of interest" description="Disordered" evidence="1">
    <location>
        <begin position="86"/>
        <end position="107"/>
    </location>
</feature>